<evidence type="ECO:0008006" key="3">
    <source>
        <dbReference type="Google" id="ProtNLM"/>
    </source>
</evidence>
<keyword evidence="2" id="KW-1185">Reference proteome</keyword>
<sequence length="386" mass="43343">MAQALFSHYASRIFLVSRVWVLCGFFGAAPIAALGDELDKKQGIDLYGQINRGILFFDDGADSDVYPFVDSSKSVSRLGLTYDAPLSNGWQFQARGEVGLVWGETNAINQVDGFSGSFGNASEPLRKLEISFSHPERGTFFLGQGAMASDGVTGQDLSLTNVVAGAAVKDVAGGFFFRRTDGTLTNFRIKDRFRTLGSSRRLRVRYDTPVNNNLSFSLAAGREVLEDRDGRYYADAAVRYDGGQGDWRYRGAAAIRWAGGYDNTQFRPKQLSFIASGSILHKPSRYNLTLAYGIEQNSGYYAYAKIGRRWYNFLPYGWTAASLDYYYYEDPRHNNQVGNSIGLAVVQQFKKQKFEIYATIRNYDYDDDTADYFDSYAVLTGIRWRF</sequence>
<dbReference type="SUPFAM" id="SSF56935">
    <property type="entry name" value="Porins"/>
    <property type="match status" value="1"/>
</dbReference>
<evidence type="ECO:0000313" key="1">
    <source>
        <dbReference type="EMBL" id="SLN30907.1"/>
    </source>
</evidence>
<protein>
    <recommendedName>
        <fullName evidence="3">Porin domain-containing protein</fullName>
    </recommendedName>
</protein>
<dbReference type="AlphaFoldDB" id="A0A1Y5S2Y8"/>
<dbReference type="EMBL" id="FWFO01000001">
    <property type="protein sequence ID" value="SLN30907.1"/>
    <property type="molecule type" value="Genomic_DNA"/>
</dbReference>
<dbReference type="OrthoDB" id="974738at2"/>
<reference evidence="1 2" key="1">
    <citation type="submission" date="2017-03" db="EMBL/GenBank/DDBJ databases">
        <authorList>
            <person name="Afonso C.L."/>
            <person name="Miller P.J."/>
            <person name="Scott M.A."/>
            <person name="Spackman E."/>
            <person name="Goraichik I."/>
            <person name="Dimitrov K.M."/>
            <person name="Suarez D.L."/>
            <person name="Swayne D.E."/>
        </authorList>
    </citation>
    <scope>NUCLEOTIDE SEQUENCE [LARGE SCALE GENOMIC DNA]</scope>
    <source>
        <strain evidence="1 2">CECT 7639</strain>
    </source>
</reference>
<organism evidence="1 2">
    <name type="scientific">Falsiruegeria litorea R37</name>
    <dbReference type="NCBI Taxonomy" id="1200284"/>
    <lineage>
        <taxon>Bacteria</taxon>
        <taxon>Pseudomonadati</taxon>
        <taxon>Pseudomonadota</taxon>
        <taxon>Alphaproteobacteria</taxon>
        <taxon>Rhodobacterales</taxon>
        <taxon>Roseobacteraceae</taxon>
        <taxon>Falsiruegeria</taxon>
    </lineage>
</organism>
<accession>A0A1Y5S2Y8</accession>
<gene>
    <name evidence="1" type="ORF">TRL7639_01289</name>
</gene>
<name>A0A1Y5S2Y8_9RHOB</name>
<evidence type="ECO:0000313" key="2">
    <source>
        <dbReference type="Proteomes" id="UP000193077"/>
    </source>
</evidence>
<dbReference type="Proteomes" id="UP000193077">
    <property type="component" value="Unassembled WGS sequence"/>
</dbReference>
<proteinExistence type="predicted"/>